<dbReference type="GO" id="GO:0120029">
    <property type="term" value="P:proton export across plasma membrane"/>
    <property type="evidence" value="ECO:0007669"/>
    <property type="project" value="InterPro"/>
</dbReference>
<gene>
    <name evidence="7" type="ORF">FNQ90_01820</name>
</gene>
<dbReference type="GO" id="GO:0015385">
    <property type="term" value="F:sodium:proton antiporter activity"/>
    <property type="evidence" value="ECO:0007669"/>
    <property type="project" value="InterPro"/>
</dbReference>
<dbReference type="Pfam" id="PF00999">
    <property type="entry name" value="Na_H_Exchanger"/>
    <property type="match status" value="1"/>
</dbReference>
<feature type="domain" description="Cation/H+ exchanger transmembrane" evidence="6">
    <location>
        <begin position="13"/>
        <end position="390"/>
    </location>
</feature>
<feature type="transmembrane region" description="Helical" evidence="5">
    <location>
        <begin position="226"/>
        <end position="245"/>
    </location>
</feature>
<dbReference type="InterPro" id="IPR038770">
    <property type="entry name" value="Na+/solute_symporter_sf"/>
</dbReference>
<dbReference type="Gene3D" id="1.20.1530.20">
    <property type="match status" value="1"/>
</dbReference>
<evidence type="ECO:0000313" key="8">
    <source>
        <dbReference type="Proteomes" id="UP000538929"/>
    </source>
</evidence>
<accession>A0A7W3XZS8</accession>
<sequence>MSDVFLTAVGALAVLVAVLSARLQRVPLSAPLLALVMGVLLGPQVTGLLAPPTVVEARDEVYEASEVLLAVSVMAVALRYPIREVRARARSVTLLVLVAMVGMAATTTAVAAAVPAIGLTAALLLGAALCPTDPVLASGVATGGFAGSRLPARTRQLLSLESGANDGLALPLVLAAVAVAGPLTGPAAAAEALWQVLGGIVLGGLLGTAAGRLLRGAERRREIESGPALVYTLLLTLLILGVSGLLDLGGVLAVFVAGLAFNAAGPAAERAEEAKIDETVNTFLVLPLFVLLGAMLPWEEWADLGWGSGLMLVVGVLLLRRLPILLLLARPLGLRPRDAVFLGWFGPMGVSALFYLCAEAQRLGNAPEVLAVGTLVVAASTVVHGVTTAPGVLLYRRAALRSPDPTP</sequence>
<dbReference type="GO" id="GO:0036376">
    <property type="term" value="P:sodium ion export across plasma membrane"/>
    <property type="evidence" value="ECO:0007669"/>
    <property type="project" value="InterPro"/>
</dbReference>
<feature type="transmembrane region" description="Helical" evidence="5">
    <location>
        <begin position="340"/>
        <end position="358"/>
    </location>
</feature>
<dbReference type="InterPro" id="IPR004712">
    <property type="entry name" value="Na+/H+_antiporter_fungi"/>
</dbReference>
<feature type="transmembrane region" description="Helical" evidence="5">
    <location>
        <begin position="61"/>
        <end position="80"/>
    </location>
</feature>
<feature type="transmembrane region" description="Helical" evidence="5">
    <location>
        <begin position="304"/>
        <end position="328"/>
    </location>
</feature>
<dbReference type="GO" id="GO:0005886">
    <property type="term" value="C:plasma membrane"/>
    <property type="evidence" value="ECO:0007669"/>
    <property type="project" value="InterPro"/>
</dbReference>
<evidence type="ECO:0000256" key="4">
    <source>
        <dbReference type="ARBA" id="ARBA00023136"/>
    </source>
</evidence>
<feature type="transmembrane region" description="Helical" evidence="5">
    <location>
        <begin position="193"/>
        <end position="214"/>
    </location>
</feature>
<dbReference type="EMBL" id="VKHT01000025">
    <property type="protein sequence ID" value="MBB0242874.1"/>
    <property type="molecule type" value="Genomic_DNA"/>
</dbReference>
<comment type="caution">
    <text evidence="7">The sequence shown here is derived from an EMBL/GenBank/DDBJ whole genome shotgun (WGS) entry which is preliminary data.</text>
</comment>
<evidence type="ECO:0000256" key="5">
    <source>
        <dbReference type="SAM" id="Phobius"/>
    </source>
</evidence>
<evidence type="ECO:0000256" key="1">
    <source>
        <dbReference type="ARBA" id="ARBA00004141"/>
    </source>
</evidence>
<evidence type="ECO:0000259" key="6">
    <source>
        <dbReference type="Pfam" id="PF00999"/>
    </source>
</evidence>
<dbReference type="GO" id="GO:0042391">
    <property type="term" value="P:regulation of membrane potential"/>
    <property type="evidence" value="ECO:0007669"/>
    <property type="project" value="InterPro"/>
</dbReference>
<organism evidence="7 8">
    <name type="scientific">Streptomyces alkaliphilus</name>
    <dbReference type="NCBI Taxonomy" id="1472722"/>
    <lineage>
        <taxon>Bacteria</taxon>
        <taxon>Bacillati</taxon>
        <taxon>Actinomycetota</taxon>
        <taxon>Actinomycetes</taxon>
        <taxon>Kitasatosporales</taxon>
        <taxon>Streptomycetaceae</taxon>
        <taxon>Streptomyces</taxon>
    </lineage>
</organism>
<dbReference type="PANTHER" id="PTHR31382">
    <property type="entry name" value="NA(+)/H(+) ANTIPORTER"/>
    <property type="match status" value="1"/>
</dbReference>
<keyword evidence="8" id="KW-1185">Reference proteome</keyword>
<feature type="transmembrane region" description="Helical" evidence="5">
    <location>
        <begin position="280"/>
        <end position="298"/>
    </location>
</feature>
<evidence type="ECO:0000313" key="7">
    <source>
        <dbReference type="EMBL" id="MBB0242874.1"/>
    </source>
</evidence>
<keyword evidence="4 5" id="KW-0472">Membrane</keyword>
<keyword evidence="2 5" id="KW-0812">Transmembrane</keyword>
<dbReference type="AlphaFoldDB" id="A0A7W3XZS8"/>
<dbReference type="PANTHER" id="PTHR31382:SF1">
    <property type="entry name" value="SODIUM ION_PROTON EXCHANGER (EUROFUNG)"/>
    <property type="match status" value="1"/>
</dbReference>
<dbReference type="InterPro" id="IPR006153">
    <property type="entry name" value="Cation/H_exchanger_TM"/>
</dbReference>
<evidence type="ECO:0000256" key="2">
    <source>
        <dbReference type="ARBA" id="ARBA00022692"/>
    </source>
</evidence>
<protein>
    <submittedName>
        <fullName evidence="7">Sodium:proton exchanger</fullName>
    </submittedName>
</protein>
<feature type="transmembrane region" description="Helical" evidence="5">
    <location>
        <begin position="370"/>
        <end position="395"/>
    </location>
</feature>
<reference evidence="8" key="1">
    <citation type="submission" date="2019-10" db="EMBL/GenBank/DDBJ databases">
        <title>Streptomyces sp. nov., a novel actinobacterium isolated from alkaline environment.</title>
        <authorList>
            <person name="Golinska P."/>
        </authorList>
    </citation>
    <scope>NUCLEOTIDE SEQUENCE [LARGE SCALE GENOMIC DNA]</scope>
    <source>
        <strain evidence="8">DSM 42118</strain>
    </source>
</reference>
<comment type="subcellular location">
    <subcellularLocation>
        <location evidence="1">Membrane</location>
        <topology evidence="1">Multi-pass membrane protein</topology>
    </subcellularLocation>
</comment>
<name>A0A7W3XZS8_9ACTN</name>
<evidence type="ECO:0000256" key="3">
    <source>
        <dbReference type="ARBA" id="ARBA00022989"/>
    </source>
</evidence>
<feature type="transmembrane region" description="Helical" evidence="5">
    <location>
        <begin position="92"/>
        <end position="117"/>
    </location>
</feature>
<dbReference type="Proteomes" id="UP000538929">
    <property type="component" value="Unassembled WGS sequence"/>
</dbReference>
<proteinExistence type="predicted"/>
<keyword evidence="3 5" id="KW-1133">Transmembrane helix</keyword>
<feature type="transmembrane region" description="Helical" evidence="5">
    <location>
        <begin position="251"/>
        <end position="268"/>
    </location>
</feature>